<name>A0AAW5DUH6_9BACI</name>
<evidence type="ECO:0000313" key="1">
    <source>
        <dbReference type="EMBL" id="MCH1624287.1"/>
    </source>
</evidence>
<keyword evidence="2" id="KW-1185">Reference proteome</keyword>
<organism evidence="1 2">
    <name type="scientific">Fredinandcohnia quinoae</name>
    <dbReference type="NCBI Taxonomy" id="2918902"/>
    <lineage>
        <taxon>Bacteria</taxon>
        <taxon>Bacillati</taxon>
        <taxon>Bacillota</taxon>
        <taxon>Bacilli</taxon>
        <taxon>Bacillales</taxon>
        <taxon>Bacillaceae</taxon>
        <taxon>Fredinandcohnia</taxon>
    </lineage>
</organism>
<reference evidence="1" key="1">
    <citation type="submission" date="2022-02" db="EMBL/GenBank/DDBJ databases">
        <title>Fredinandcohnia quinoae sp. nov. isolated from Chenopodium quinoa seeds.</title>
        <authorList>
            <person name="Saati-Santamaria Z."/>
            <person name="Flores-Felix J.D."/>
            <person name="Igual J.M."/>
            <person name="Velazquez E."/>
            <person name="Garcia-Fraile P."/>
            <person name="Martinez-Molina E."/>
        </authorList>
    </citation>
    <scope>NUCLEOTIDE SEQUENCE</scope>
    <source>
        <strain evidence="1">SECRCQ15</strain>
    </source>
</reference>
<sequence length="155" mass="18192">MKKLEYRLNDKWNHFPAIFHYEQIQEEELICRMSCGYYVKENKVYKAISNALEPNGMVVIYVEEAGASVKNNEEKVYSGIGFEIRELNGNEARLIKAEEHDMHRDVQLSLHSDFLYIPRKGSTIVALEFKLDSLEIDEDRNCYVYYGTFTGEELY</sequence>
<dbReference type="Proteomes" id="UP001431131">
    <property type="component" value="Unassembled WGS sequence"/>
</dbReference>
<dbReference type="EMBL" id="JAKTTI010000002">
    <property type="protein sequence ID" value="MCH1624287.1"/>
    <property type="molecule type" value="Genomic_DNA"/>
</dbReference>
<dbReference type="AlphaFoldDB" id="A0AAW5DUH6"/>
<gene>
    <name evidence="1" type="ORF">MJG50_03020</name>
</gene>
<proteinExistence type="predicted"/>
<accession>A0AAW5DUH6</accession>
<protein>
    <submittedName>
        <fullName evidence="1">Uncharacterized protein</fullName>
    </submittedName>
</protein>
<comment type="caution">
    <text evidence="1">The sequence shown here is derived from an EMBL/GenBank/DDBJ whole genome shotgun (WGS) entry which is preliminary data.</text>
</comment>
<dbReference type="RefSeq" id="WP_240252552.1">
    <property type="nucleotide sequence ID" value="NZ_JAKTTI010000002.1"/>
</dbReference>
<evidence type="ECO:0000313" key="2">
    <source>
        <dbReference type="Proteomes" id="UP001431131"/>
    </source>
</evidence>